<dbReference type="InterPro" id="IPR049012">
    <property type="entry name" value="Mutator_transp_dom"/>
</dbReference>
<dbReference type="Pfam" id="PF20700">
    <property type="entry name" value="Mutator"/>
    <property type="match status" value="1"/>
</dbReference>
<comment type="caution">
    <text evidence="2">The sequence shown here is derived from an EMBL/GenBank/DDBJ whole genome shotgun (WGS) entry which is preliminary data.</text>
</comment>
<sequence length="139" mass="15054">MSFYNNNDENNVDVNTAGICGAIASGSGYSQLSEFCTALDISVMSEKTYLSYLYVMNNAEDLAMKEMINAGKGEYQLAAEAGDIKNGTPKIAVIVDGAWSKRSYKSNYNALLGVECIIGATTKKVLYLGVKNRFCLTCI</sequence>
<accession>A0A482V409</accession>
<evidence type="ECO:0000313" key="3">
    <source>
        <dbReference type="Proteomes" id="UP000292052"/>
    </source>
</evidence>
<dbReference type="AlphaFoldDB" id="A0A482V409"/>
<feature type="domain" description="Mutator-like transposase" evidence="1">
    <location>
        <begin position="7"/>
        <end position="138"/>
    </location>
</feature>
<gene>
    <name evidence="2" type="ORF">BDFB_014596</name>
</gene>
<dbReference type="EMBL" id="QDEB01133971">
    <property type="protein sequence ID" value="RZB38754.1"/>
    <property type="molecule type" value="Genomic_DNA"/>
</dbReference>
<dbReference type="OrthoDB" id="6431392at2759"/>
<protein>
    <recommendedName>
        <fullName evidence="1">Mutator-like transposase domain-containing protein</fullName>
    </recommendedName>
</protein>
<name>A0A482V409_ASBVE</name>
<reference evidence="2 3" key="1">
    <citation type="submission" date="2017-03" db="EMBL/GenBank/DDBJ databases">
        <title>Genome of the blue death feigning beetle - Asbolus verrucosus.</title>
        <authorList>
            <person name="Rider S.D."/>
        </authorList>
    </citation>
    <scope>NUCLEOTIDE SEQUENCE [LARGE SCALE GENOMIC DNA]</scope>
    <source>
        <strain evidence="2">Butters</strain>
        <tissue evidence="2">Head and leg muscle</tissue>
    </source>
</reference>
<keyword evidence="3" id="KW-1185">Reference proteome</keyword>
<evidence type="ECO:0000313" key="2">
    <source>
        <dbReference type="EMBL" id="RZB38754.1"/>
    </source>
</evidence>
<evidence type="ECO:0000259" key="1">
    <source>
        <dbReference type="Pfam" id="PF20700"/>
    </source>
</evidence>
<organism evidence="2 3">
    <name type="scientific">Asbolus verrucosus</name>
    <name type="common">Desert ironclad beetle</name>
    <dbReference type="NCBI Taxonomy" id="1661398"/>
    <lineage>
        <taxon>Eukaryota</taxon>
        <taxon>Metazoa</taxon>
        <taxon>Ecdysozoa</taxon>
        <taxon>Arthropoda</taxon>
        <taxon>Hexapoda</taxon>
        <taxon>Insecta</taxon>
        <taxon>Pterygota</taxon>
        <taxon>Neoptera</taxon>
        <taxon>Endopterygota</taxon>
        <taxon>Coleoptera</taxon>
        <taxon>Polyphaga</taxon>
        <taxon>Cucujiformia</taxon>
        <taxon>Tenebrionidae</taxon>
        <taxon>Pimeliinae</taxon>
        <taxon>Asbolus</taxon>
    </lineage>
</organism>
<dbReference type="Proteomes" id="UP000292052">
    <property type="component" value="Unassembled WGS sequence"/>
</dbReference>
<proteinExistence type="predicted"/>